<dbReference type="GeneID" id="97671565"/>
<proteinExistence type="predicted"/>
<dbReference type="EMBL" id="CXWC01000012">
    <property type="protein sequence ID" value="CTQ75177.1"/>
    <property type="molecule type" value="Genomic_DNA"/>
</dbReference>
<dbReference type="STRING" id="311410.LA5095_04443"/>
<evidence type="ECO:0000313" key="1">
    <source>
        <dbReference type="EMBL" id="CTQ75177.1"/>
    </source>
</evidence>
<dbReference type="RefSeq" id="WP_055118815.1">
    <property type="nucleotide sequence ID" value="NZ_CANKXR010000003.1"/>
</dbReference>
<dbReference type="Proteomes" id="UP000049983">
    <property type="component" value="Unassembled WGS sequence"/>
</dbReference>
<sequence length="69" mass="7976">MSPIEDLRDELIGKYARIANTVQAYFSDDDLLIDLRKQLDTLLKSRNETLSMEVYTLVVLRAFRTLRGA</sequence>
<evidence type="ECO:0000313" key="2">
    <source>
        <dbReference type="Proteomes" id="UP000049983"/>
    </source>
</evidence>
<accession>A0A0M7AKK0</accession>
<keyword evidence="2" id="KW-1185">Reference proteome</keyword>
<gene>
    <name evidence="1" type="ORF">LA5096_04260</name>
</gene>
<protein>
    <submittedName>
        <fullName evidence="1">Uncharacterized protein</fullName>
    </submittedName>
</protein>
<name>A0A0M7AKK0_9HYPH</name>
<dbReference type="AlphaFoldDB" id="A0A0M7AKK0"/>
<reference evidence="2" key="1">
    <citation type="submission" date="2015-07" db="EMBL/GenBank/DDBJ databases">
        <authorList>
            <person name="Rodrigo-Torres Lidia"/>
            <person name="Arahal R.David."/>
        </authorList>
    </citation>
    <scope>NUCLEOTIDE SEQUENCE [LARGE SCALE GENOMIC DNA]</scope>
    <source>
        <strain evidence="2">CECT 5096</strain>
    </source>
</reference>
<organism evidence="1 2">
    <name type="scientific">Roseibium album</name>
    <dbReference type="NCBI Taxonomy" id="311410"/>
    <lineage>
        <taxon>Bacteria</taxon>
        <taxon>Pseudomonadati</taxon>
        <taxon>Pseudomonadota</taxon>
        <taxon>Alphaproteobacteria</taxon>
        <taxon>Hyphomicrobiales</taxon>
        <taxon>Stappiaceae</taxon>
        <taxon>Roseibium</taxon>
    </lineage>
</organism>